<evidence type="ECO:0000313" key="2">
    <source>
        <dbReference type="EMBL" id="CAG8736841.1"/>
    </source>
</evidence>
<proteinExistence type="predicted"/>
<feature type="non-terminal residue" evidence="2">
    <location>
        <position position="1"/>
    </location>
</feature>
<dbReference type="Proteomes" id="UP000789342">
    <property type="component" value="Unassembled WGS sequence"/>
</dbReference>
<dbReference type="AlphaFoldDB" id="A0A9N9NJA6"/>
<feature type="compositionally biased region" description="Basic and acidic residues" evidence="1">
    <location>
        <begin position="38"/>
        <end position="51"/>
    </location>
</feature>
<sequence>MSVDQGSRSVNENVINSITPHNPINCTGNLNSSDDSVNEERSNPPNEELKNIGKRNLNINSNQNNCTNNLKVTSNDFIRAESLDAILDIYDDLDLCNKISNFYRLIDLCKATDKITISQEFLRKLCNDMVPNSFKSISEINYSSLNSRSLGFVGIYGNRETIARYLLKKNAIDERIHDLLMTNDDENSGSMCPHLKPGIYLLVENEYGFVIHWPEK</sequence>
<evidence type="ECO:0000313" key="3">
    <source>
        <dbReference type="Proteomes" id="UP000789342"/>
    </source>
</evidence>
<name>A0A9N9NJA6_9GLOM</name>
<comment type="caution">
    <text evidence="2">The sequence shown here is derived from an EMBL/GenBank/DDBJ whole genome shotgun (WGS) entry which is preliminary data.</text>
</comment>
<dbReference type="OrthoDB" id="2446162at2759"/>
<protein>
    <submittedName>
        <fullName evidence="2">17152_t:CDS:1</fullName>
    </submittedName>
</protein>
<keyword evidence="3" id="KW-1185">Reference proteome</keyword>
<evidence type="ECO:0000256" key="1">
    <source>
        <dbReference type="SAM" id="MobiDB-lite"/>
    </source>
</evidence>
<feature type="compositionally biased region" description="Polar residues" evidence="1">
    <location>
        <begin position="15"/>
        <end position="35"/>
    </location>
</feature>
<gene>
    <name evidence="2" type="ORF">AMORRO_LOCUS14434</name>
</gene>
<feature type="region of interest" description="Disordered" evidence="1">
    <location>
        <begin position="15"/>
        <end position="55"/>
    </location>
</feature>
<accession>A0A9N9NJA6</accession>
<reference evidence="2" key="1">
    <citation type="submission" date="2021-06" db="EMBL/GenBank/DDBJ databases">
        <authorList>
            <person name="Kallberg Y."/>
            <person name="Tangrot J."/>
            <person name="Rosling A."/>
        </authorList>
    </citation>
    <scope>NUCLEOTIDE SEQUENCE</scope>
    <source>
        <strain evidence="2">CL551</strain>
    </source>
</reference>
<organism evidence="2 3">
    <name type="scientific">Acaulospora morrowiae</name>
    <dbReference type="NCBI Taxonomy" id="94023"/>
    <lineage>
        <taxon>Eukaryota</taxon>
        <taxon>Fungi</taxon>
        <taxon>Fungi incertae sedis</taxon>
        <taxon>Mucoromycota</taxon>
        <taxon>Glomeromycotina</taxon>
        <taxon>Glomeromycetes</taxon>
        <taxon>Diversisporales</taxon>
        <taxon>Acaulosporaceae</taxon>
        <taxon>Acaulospora</taxon>
    </lineage>
</organism>
<dbReference type="EMBL" id="CAJVPV010028611">
    <property type="protein sequence ID" value="CAG8736841.1"/>
    <property type="molecule type" value="Genomic_DNA"/>
</dbReference>